<dbReference type="EMBL" id="JAAKZV010000036">
    <property type="protein sequence ID" value="NGN64536.1"/>
    <property type="molecule type" value="Genomic_DNA"/>
</dbReference>
<feature type="region of interest" description="Disordered" evidence="1">
    <location>
        <begin position="1"/>
        <end position="20"/>
    </location>
</feature>
<dbReference type="Proteomes" id="UP000481583">
    <property type="component" value="Unassembled WGS sequence"/>
</dbReference>
<protein>
    <submittedName>
        <fullName evidence="2">Uncharacterized protein</fullName>
    </submittedName>
</protein>
<sequence length="434" mass="47599">MNRLPALVSKPARSPHAQRDAERLLAAGPCAVCTERDDAAHRWLRYFTHHSRAEARVQTRIRSSMGFCPPHTRHLLGDPASASWLLPQLYDLALDGGLQLLTGPARRPAPHACPACVTGTRAAARARSVLLRALDRPPVFAAMTGGDVCLPHLAAAAASLPAEEGVRLAEAVVHRFPERAALEWIAGSDADAPVRARLHRALDPLADEEDRRQQRSVLDRWDADAGLACCPLCLAEHRAARRLLRWAAWAGPEPPDGEDTALCARHLHDLAADGGPNLAVITAGNAAAWQARFTRFHLLRRQGGAARRTAPERLLYGPDTRGCRACREEALAARRQRDLLTAVLYDATRARAYETAHGICLRHAMSWPDPPAPVFAALRARTALLRWELDEALRKQEWHTRHEVRGAELGVGLRAPTLVDGRVYAGLPPQPRVH</sequence>
<reference evidence="2 3" key="1">
    <citation type="submission" date="2020-02" db="EMBL/GenBank/DDBJ databases">
        <title>Whole-genome analyses of novel actinobacteria.</title>
        <authorList>
            <person name="Sahin N."/>
        </authorList>
    </citation>
    <scope>NUCLEOTIDE SEQUENCE [LARGE SCALE GENOMIC DNA]</scope>
    <source>
        <strain evidence="2 3">A7024</strain>
    </source>
</reference>
<dbReference type="RefSeq" id="WP_165236038.1">
    <property type="nucleotide sequence ID" value="NZ_JAAKZV010000036.1"/>
</dbReference>
<evidence type="ECO:0000256" key="1">
    <source>
        <dbReference type="SAM" id="MobiDB-lite"/>
    </source>
</evidence>
<comment type="caution">
    <text evidence="2">The sequence shown here is derived from an EMBL/GenBank/DDBJ whole genome shotgun (WGS) entry which is preliminary data.</text>
</comment>
<gene>
    <name evidence="2" type="ORF">G5C51_11555</name>
</gene>
<feature type="non-terminal residue" evidence="2">
    <location>
        <position position="434"/>
    </location>
</feature>
<accession>A0A6G4TYL1</accession>
<evidence type="ECO:0000313" key="3">
    <source>
        <dbReference type="Proteomes" id="UP000481583"/>
    </source>
</evidence>
<organism evidence="2 3">
    <name type="scientific">Streptomyces coryli</name>
    <dbReference type="NCBI Taxonomy" id="1128680"/>
    <lineage>
        <taxon>Bacteria</taxon>
        <taxon>Bacillati</taxon>
        <taxon>Actinomycetota</taxon>
        <taxon>Actinomycetes</taxon>
        <taxon>Kitasatosporales</taxon>
        <taxon>Streptomycetaceae</taxon>
        <taxon>Streptomyces</taxon>
    </lineage>
</organism>
<name>A0A6G4TYL1_9ACTN</name>
<keyword evidence="3" id="KW-1185">Reference proteome</keyword>
<evidence type="ECO:0000313" key="2">
    <source>
        <dbReference type="EMBL" id="NGN64536.1"/>
    </source>
</evidence>
<dbReference type="AlphaFoldDB" id="A0A6G4TYL1"/>
<proteinExistence type="predicted"/>